<proteinExistence type="predicted"/>
<dbReference type="STRING" id="471852.Tcur_2077"/>
<gene>
    <name evidence="2" type="ordered locus">Tcur_2077</name>
</gene>
<dbReference type="SUPFAM" id="SSF52507">
    <property type="entry name" value="Homo-oligomeric flavin-containing Cys decarboxylases, HFCD"/>
    <property type="match status" value="1"/>
</dbReference>
<dbReference type="InterPro" id="IPR036551">
    <property type="entry name" value="Flavin_trans-like"/>
</dbReference>
<feature type="domain" description="Flavoprotein" evidence="1">
    <location>
        <begin position="12"/>
        <end position="139"/>
    </location>
</feature>
<dbReference type="EMBL" id="CP001738">
    <property type="protein sequence ID" value="ACY97643.1"/>
    <property type="molecule type" value="Genomic_DNA"/>
</dbReference>
<dbReference type="KEGG" id="tcu:Tcur_2077"/>
<keyword evidence="3" id="KW-1185">Reference proteome</keyword>
<dbReference type="RefSeq" id="WP_012852427.1">
    <property type="nucleotide sequence ID" value="NC_013510.1"/>
</dbReference>
<organism evidence="2 3">
    <name type="scientific">Thermomonospora curvata (strain ATCC 19995 / DSM 43183 / JCM 3096 / KCTC 9072 / NBRC 15933 / NCIMB 10081 / Henssen B9)</name>
    <dbReference type="NCBI Taxonomy" id="471852"/>
    <lineage>
        <taxon>Bacteria</taxon>
        <taxon>Bacillati</taxon>
        <taxon>Actinomycetota</taxon>
        <taxon>Actinomycetes</taxon>
        <taxon>Streptosporangiales</taxon>
        <taxon>Thermomonosporaceae</taxon>
        <taxon>Thermomonospora</taxon>
    </lineage>
</organism>
<protein>
    <submittedName>
        <fullName evidence="2">Flavoprotein</fullName>
    </submittedName>
</protein>
<accession>D1AER8</accession>
<sequence>MTTPGRRRVLYIIVCAAGPAGDVGKLVTLAHQRNWDVQIIATPAALNFIDTAALEAQTGRPVRSDYREPGQPRSPKADAIIVAPATYNTINKWANGIADNYALSILAEAPNLNIPIVVLPFVNTALATRRPFQQSTATLQAEGVHILLGPGKFEPHPPGAGNTKFNSFPWEIALETVEAPTNSP</sequence>
<dbReference type="OrthoDB" id="161343at2"/>
<evidence type="ECO:0000259" key="1">
    <source>
        <dbReference type="Pfam" id="PF02441"/>
    </source>
</evidence>
<dbReference type="AlphaFoldDB" id="D1AER8"/>
<evidence type="ECO:0000313" key="2">
    <source>
        <dbReference type="EMBL" id="ACY97643.1"/>
    </source>
</evidence>
<dbReference type="Gene3D" id="3.40.50.1950">
    <property type="entry name" value="Flavin prenyltransferase-like"/>
    <property type="match status" value="1"/>
</dbReference>
<dbReference type="HOGENOM" id="CLU_118224_0_0_11"/>
<dbReference type="GO" id="GO:0010181">
    <property type="term" value="F:FMN binding"/>
    <property type="evidence" value="ECO:0007669"/>
    <property type="project" value="TreeGrafter"/>
</dbReference>
<name>D1AER8_THECD</name>
<dbReference type="PANTHER" id="PTHR14359">
    <property type="entry name" value="HOMO-OLIGOMERIC FLAVIN CONTAINING CYS DECARBOXYLASE FAMILY"/>
    <property type="match status" value="1"/>
</dbReference>
<reference evidence="2 3" key="1">
    <citation type="journal article" date="2011" name="Stand. Genomic Sci.">
        <title>Complete genome sequence of Thermomonospora curvata type strain (B9).</title>
        <authorList>
            <person name="Chertkov O."/>
            <person name="Sikorski J."/>
            <person name="Nolan M."/>
            <person name="Lapidus A."/>
            <person name="Lucas S."/>
            <person name="Del Rio T.G."/>
            <person name="Tice H."/>
            <person name="Cheng J.F."/>
            <person name="Goodwin L."/>
            <person name="Pitluck S."/>
            <person name="Liolios K."/>
            <person name="Ivanova N."/>
            <person name="Mavromatis K."/>
            <person name="Mikhailova N."/>
            <person name="Ovchinnikova G."/>
            <person name="Pati A."/>
            <person name="Chen A."/>
            <person name="Palaniappan K."/>
            <person name="Djao O.D."/>
            <person name="Land M."/>
            <person name="Hauser L."/>
            <person name="Chang Y.J."/>
            <person name="Jeffries C.D."/>
            <person name="Brettin T."/>
            <person name="Han C."/>
            <person name="Detter J.C."/>
            <person name="Rohde M."/>
            <person name="Goker M."/>
            <person name="Woyke T."/>
            <person name="Bristow J."/>
            <person name="Eisen J.A."/>
            <person name="Markowitz V."/>
            <person name="Hugenholtz P."/>
            <person name="Klenk H.P."/>
            <person name="Kyrpides N.C."/>
        </authorList>
    </citation>
    <scope>NUCLEOTIDE SEQUENCE [LARGE SCALE GENOMIC DNA]</scope>
    <source>
        <strain evidence="3">ATCC 19995 / DSM 43183 / JCM 3096 / KCTC 9072 / NBRC 15933 / NCIMB 10081 / Henssen B9</strain>
    </source>
</reference>
<dbReference type="GO" id="GO:0015937">
    <property type="term" value="P:coenzyme A biosynthetic process"/>
    <property type="evidence" value="ECO:0007669"/>
    <property type="project" value="TreeGrafter"/>
</dbReference>
<dbReference type="InterPro" id="IPR003382">
    <property type="entry name" value="Flavoprotein"/>
</dbReference>
<evidence type="ECO:0000313" key="3">
    <source>
        <dbReference type="Proteomes" id="UP000001918"/>
    </source>
</evidence>
<dbReference type="PANTHER" id="PTHR14359:SF6">
    <property type="entry name" value="PHOSPHOPANTOTHENOYLCYSTEINE DECARBOXYLASE"/>
    <property type="match status" value="1"/>
</dbReference>
<dbReference type="Proteomes" id="UP000001918">
    <property type="component" value="Chromosome"/>
</dbReference>
<dbReference type="eggNOG" id="COG0452">
    <property type="taxonomic scope" value="Bacteria"/>
</dbReference>
<dbReference type="GO" id="GO:0004633">
    <property type="term" value="F:phosphopantothenoylcysteine decarboxylase activity"/>
    <property type="evidence" value="ECO:0007669"/>
    <property type="project" value="TreeGrafter"/>
</dbReference>
<dbReference type="Pfam" id="PF02441">
    <property type="entry name" value="Flavoprotein"/>
    <property type="match status" value="1"/>
</dbReference>
<dbReference type="GO" id="GO:0071513">
    <property type="term" value="C:phosphopantothenoylcysteine decarboxylase complex"/>
    <property type="evidence" value="ECO:0007669"/>
    <property type="project" value="TreeGrafter"/>
</dbReference>